<name>A0A816ILM1_BRANA</name>
<accession>A0A816ILM1</accession>
<proteinExistence type="predicted"/>
<dbReference type="EMBL" id="HG994367">
    <property type="protein sequence ID" value="CAF1711363.1"/>
    <property type="molecule type" value="Genomic_DNA"/>
</dbReference>
<dbReference type="AlphaFoldDB" id="A0A816ILM1"/>
<sequence>MIYSTDITSLSYHYLAFDFESQDHGCNPRIDCLCHLSGILRICDRRGHTIFEAKLKKSRFTGD</sequence>
<dbReference type="Proteomes" id="UP001295469">
    <property type="component" value="Chromosome C03"/>
</dbReference>
<evidence type="ECO:0000313" key="1">
    <source>
        <dbReference type="EMBL" id="CAF1711363.1"/>
    </source>
</evidence>
<protein>
    <submittedName>
        <fullName evidence="1">(rape) hypothetical protein</fullName>
    </submittedName>
</protein>
<reference evidence="1" key="1">
    <citation type="submission" date="2021-01" db="EMBL/GenBank/DDBJ databases">
        <authorList>
            <consortium name="Genoscope - CEA"/>
            <person name="William W."/>
        </authorList>
    </citation>
    <scope>NUCLEOTIDE SEQUENCE</scope>
</reference>
<organism evidence="1">
    <name type="scientific">Brassica napus</name>
    <name type="common">Rape</name>
    <dbReference type="NCBI Taxonomy" id="3708"/>
    <lineage>
        <taxon>Eukaryota</taxon>
        <taxon>Viridiplantae</taxon>
        <taxon>Streptophyta</taxon>
        <taxon>Embryophyta</taxon>
        <taxon>Tracheophyta</taxon>
        <taxon>Spermatophyta</taxon>
        <taxon>Magnoliopsida</taxon>
        <taxon>eudicotyledons</taxon>
        <taxon>Gunneridae</taxon>
        <taxon>Pentapetalae</taxon>
        <taxon>rosids</taxon>
        <taxon>malvids</taxon>
        <taxon>Brassicales</taxon>
        <taxon>Brassicaceae</taxon>
        <taxon>Brassiceae</taxon>
        <taxon>Brassica</taxon>
    </lineage>
</organism>
<gene>
    <name evidence="1" type="ORF">DARMORV10_C03P85040.1</name>
</gene>